<sequence length="263" mass="28604">MEKGERGYTGAPVVAIMHRAVADAARAVSQLPSEQLAGLDVRAGEHLAAILATAFLGVVPFKVDTDGDVDLRFRLPDTSAFPLLASGEIAFEVKSTPGPFRKFDHSIGVAISRGDADGLSISVKVESADGILASSRPMLDRAQISLQRKTSNDVSRNIFLVIHPFDRFAVEIYESPIIGPALAPLDVDADTVWVLWVPDHLVVWSRREGRWTDLLFNGMDRDEMTAARSESLAVLQEVELKFLADVGYQAGSPYLFGLAQRGE</sequence>
<proteinExistence type="predicted"/>
<reference evidence="1 2" key="1">
    <citation type="submission" date="2016-06" db="EMBL/GenBank/DDBJ databases">
        <authorList>
            <person name="Kjaerup R.B."/>
            <person name="Dalgaard T.S."/>
            <person name="Juul-Madsen H.R."/>
        </authorList>
    </citation>
    <scope>NUCLEOTIDE SEQUENCE [LARGE SCALE GENOMIC DNA]</scope>
    <source>
        <strain evidence="1 2">DSM 43818</strain>
    </source>
</reference>
<protein>
    <recommendedName>
        <fullName evidence="3">Restriction endonuclease</fullName>
    </recommendedName>
</protein>
<name>A0A1C6SAJ5_9ACTN</name>
<evidence type="ECO:0000313" key="1">
    <source>
        <dbReference type="EMBL" id="SCL26426.1"/>
    </source>
</evidence>
<dbReference type="OrthoDB" id="3383597at2"/>
<gene>
    <name evidence="1" type="ORF">GA0070616_3305</name>
</gene>
<dbReference type="EMBL" id="FMHT01000003">
    <property type="protein sequence ID" value="SCL26426.1"/>
    <property type="molecule type" value="Genomic_DNA"/>
</dbReference>
<accession>A0A1C6SAJ5</accession>
<evidence type="ECO:0000313" key="2">
    <source>
        <dbReference type="Proteomes" id="UP000199699"/>
    </source>
</evidence>
<organism evidence="1 2">
    <name type="scientific">Micromonospora nigra</name>
    <dbReference type="NCBI Taxonomy" id="145857"/>
    <lineage>
        <taxon>Bacteria</taxon>
        <taxon>Bacillati</taxon>
        <taxon>Actinomycetota</taxon>
        <taxon>Actinomycetes</taxon>
        <taxon>Micromonosporales</taxon>
        <taxon>Micromonosporaceae</taxon>
        <taxon>Micromonospora</taxon>
    </lineage>
</organism>
<evidence type="ECO:0008006" key="3">
    <source>
        <dbReference type="Google" id="ProtNLM"/>
    </source>
</evidence>
<keyword evidence="2" id="KW-1185">Reference proteome</keyword>
<dbReference type="RefSeq" id="WP_139128919.1">
    <property type="nucleotide sequence ID" value="NZ_FMHT01000003.1"/>
</dbReference>
<dbReference type="AlphaFoldDB" id="A0A1C6SAJ5"/>
<dbReference type="Proteomes" id="UP000199699">
    <property type="component" value="Unassembled WGS sequence"/>
</dbReference>